<protein>
    <submittedName>
        <fullName evidence="1">Uncharacterized protein</fullName>
    </submittedName>
</protein>
<dbReference type="EMBL" id="CP063374">
    <property type="protein sequence ID" value="QOV43822.1"/>
    <property type="molecule type" value="Genomic_DNA"/>
</dbReference>
<gene>
    <name evidence="1" type="ORF">IPT68_29705</name>
</gene>
<dbReference type="AlphaFoldDB" id="A0A7M2T5E5"/>
<reference evidence="1 2" key="1">
    <citation type="submission" date="2020-10" db="EMBL/GenBank/DDBJ databases">
        <title>Streptomyces chromofuscus complate genome analysis.</title>
        <authorList>
            <person name="Anwar N."/>
        </authorList>
    </citation>
    <scope>NUCLEOTIDE SEQUENCE [LARGE SCALE GENOMIC DNA]</scope>
    <source>
        <strain evidence="1 2">DSM 40273</strain>
    </source>
</reference>
<sequence length="75" mass="8370">MTAGDGVPGVGDAVHDTHRDRFGRVMGHEGPYLQVRPPAGGREWDAEPWQLRLLGQRELLRVLVSEANARSRRRG</sequence>
<organism evidence="1 2">
    <name type="scientific">Streptomyces chromofuscus</name>
    <dbReference type="NCBI Taxonomy" id="42881"/>
    <lineage>
        <taxon>Bacteria</taxon>
        <taxon>Bacillati</taxon>
        <taxon>Actinomycetota</taxon>
        <taxon>Actinomycetes</taxon>
        <taxon>Kitasatosporales</taxon>
        <taxon>Streptomycetaceae</taxon>
        <taxon>Streptomyces</taxon>
    </lineage>
</organism>
<name>A0A7M2T5E5_STRCW</name>
<keyword evidence="2" id="KW-1185">Reference proteome</keyword>
<proteinExistence type="predicted"/>
<evidence type="ECO:0000313" key="2">
    <source>
        <dbReference type="Proteomes" id="UP000594008"/>
    </source>
</evidence>
<dbReference type="Proteomes" id="UP000594008">
    <property type="component" value="Chromosome"/>
</dbReference>
<dbReference type="KEGG" id="schf:IPT68_29705"/>
<dbReference type="RefSeq" id="WP_189699902.1">
    <property type="nucleotide sequence ID" value="NZ_BMTA01000015.1"/>
</dbReference>
<accession>A0A7M2T5E5</accession>
<evidence type="ECO:0000313" key="1">
    <source>
        <dbReference type="EMBL" id="QOV43822.1"/>
    </source>
</evidence>